<accession>A0A6J1T5H0</accession>
<comment type="similarity">
    <text evidence="3">Belongs to the HARBI1 family.</text>
</comment>
<evidence type="ECO:0000256" key="6">
    <source>
        <dbReference type="ARBA" id="ARBA00022801"/>
    </source>
</evidence>
<keyword evidence="6" id="KW-0378">Hydrolase</keyword>
<dbReference type="Proteomes" id="UP000504606">
    <property type="component" value="Unplaced"/>
</dbReference>
<evidence type="ECO:0000256" key="2">
    <source>
        <dbReference type="ARBA" id="ARBA00004123"/>
    </source>
</evidence>
<dbReference type="PANTHER" id="PTHR22930">
    <property type="match status" value="1"/>
</dbReference>
<evidence type="ECO:0000313" key="10">
    <source>
        <dbReference type="RefSeq" id="XP_026286875.2"/>
    </source>
</evidence>
<evidence type="ECO:0000256" key="4">
    <source>
        <dbReference type="ARBA" id="ARBA00022722"/>
    </source>
</evidence>
<keyword evidence="7" id="KW-0539">Nucleus</keyword>
<protein>
    <submittedName>
        <fullName evidence="10">Uncharacterized protein LOC113212408</fullName>
    </submittedName>
</protein>
<dbReference type="GO" id="GO:0005634">
    <property type="term" value="C:nucleus"/>
    <property type="evidence" value="ECO:0007669"/>
    <property type="project" value="UniProtKB-SubCell"/>
</dbReference>
<feature type="domain" description="DDE Tnp4" evidence="8">
    <location>
        <begin position="208"/>
        <end position="350"/>
    </location>
</feature>
<dbReference type="OrthoDB" id="1681765at2759"/>
<dbReference type="GeneID" id="113212408"/>
<keyword evidence="9" id="KW-1185">Reference proteome</keyword>
<proteinExistence type="inferred from homology"/>
<dbReference type="Pfam" id="PF13359">
    <property type="entry name" value="DDE_Tnp_4"/>
    <property type="match status" value="1"/>
</dbReference>
<keyword evidence="4" id="KW-0540">Nuclease</keyword>
<evidence type="ECO:0000256" key="5">
    <source>
        <dbReference type="ARBA" id="ARBA00022723"/>
    </source>
</evidence>
<evidence type="ECO:0000256" key="7">
    <source>
        <dbReference type="ARBA" id="ARBA00023242"/>
    </source>
</evidence>
<dbReference type="PANTHER" id="PTHR22930:SF269">
    <property type="entry name" value="NUCLEASE HARBI1-LIKE PROTEIN"/>
    <property type="match status" value="1"/>
</dbReference>
<gene>
    <name evidence="10" type="primary">LOC113212408</name>
</gene>
<dbReference type="InterPro" id="IPR045249">
    <property type="entry name" value="HARBI1-like"/>
</dbReference>
<name>A0A6J1T5H0_FRAOC</name>
<dbReference type="RefSeq" id="XP_026286875.2">
    <property type="nucleotide sequence ID" value="XM_026431090.2"/>
</dbReference>
<dbReference type="GO" id="GO:0046872">
    <property type="term" value="F:metal ion binding"/>
    <property type="evidence" value="ECO:0007669"/>
    <property type="project" value="UniProtKB-KW"/>
</dbReference>
<dbReference type="GO" id="GO:0004518">
    <property type="term" value="F:nuclease activity"/>
    <property type="evidence" value="ECO:0007669"/>
    <property type="project" value="UniProtKB-KW"/>
</dbReference>
<dbReference type="AlphaFoldDB" id="A0A6J1T5H0"/>
<keyword evidence="5" id="KW-0479">Metal-binding</keyword>
<organism evidence="9 10">
    <name type="scientific">Frankliniella occidentalis</name>
    <name type="common">Western flower thrips</name>
    <name type="synonym">Euthrips occidentalis</name>
    <dbReference type="NCBI Taxonomy" id="133901"/>
    <lineage>
        <taxon>Eukaryota</taxon>
        <taxon>Metazoa</taxon>
        <taxon>Ecdysozoa</taxon>
        <taxon>Arthropoda</taxon>
        <taxon>Hexapoda</taxon>
        <taxon>Insecta</taxon>
        <taxon>Pterygota</taxon>
        <taxon>Neoptera</taxon>
        <taxon>Paraneoptera</taxon>
        <taxon>Thysanoptera</taxon>
        <taxon>Terebrantia</taxon>
        <taxon>Thripoidea</taxon>
        <taxon>Thripidae</taxon>
        <taxon>Frankliniella</taxon>
    </lineage>
</organism>
<dbReference type="GO" id="GO:0016787">
    <property type="term" value="F:hydrolase activity"/>
    <property type="evidence" value="ECO:0007669"/>
    <property type="project" value="UniProtKB-KW"/>
</dbReference>
<reference evidence="10" key="1">
    <citation type="submission" date="2025-08" db="UniProtKB">
        <authorList>
            <consortium name="RefSeq"/>
        </authorList>
    </citation>
    <scope>IDENTIFICATION</scope>
    <source>
        <tissue evidence="10">Whole organism</tissue>
    </source>
</reference>
<evidence type="ECO:0000313" key="9">
    <source>
        <dbReference type="Proteomes" id="UP000504606"/>
    </source>
</evidence>
<comment type="cofactor">
    <cofactor evidence="1">
        <name>a divalent metal cation</name>
        <dbReference type="ChEBI" id="CHEBI:60240"/>
    </cofactor>
</comment>
<evidence type="ECO:0000256" key="3">
    <source>
        <dbReference type="ARBA" id="ARBA00006958"/>
    </source>
</evidence>
<evidence type="ECO:0000256" key="1">
    <source>
        <dbReference type="ARBA" id="ARBA00001968"/>
    </source>
</evidence>
<evidence type="ECO:0000259" key="8">
    <source>
        <dbReference type="Pfam" id="PF13359"/>
    </source>
</evidence>
<dbReference type="InterPro" id="IPR027806">
    <property type="entry name" value="HARBI1_dom"/>
</dbReference>
<comment type="subcellular location">
    <subcellularLocation>
        <location evidence="2">Nucleus</location>
    </subcellularLocation>
</comment>
<dbReference type="KEGG" id="foc:113212408"/>
<sequence length="359" mass="41671">MESDVRSLIRNYILFNLQREEDFDPLYEDSRRTIKRLSAFNLLRRNQLRLRTVAACAKMRKNRRWWVRPIFLDRQLAGAWFSLIPVMREFDEEAFFNFLRMTPSCFDWLLEQVSDLITKESTRRESISAGERLAVTLRYLASGDSQISISYLFRISDSAVSEIILETTAAIWCALKDVVFEPLTPEFWRRKSAEFEAKWDFPMCLGAIDGKHCTVQKFPMRGSECYNYKFGNSIVLLAVSDAKYKFIAVDVGARGREHDAGVFDRSEFGMLYDNHQLKLPPSVYNNDLMTPLPYVFIGDNAFALDTHLIVPFESSSKPEEVVFNYRLSRARRVVENAFGILAARFRVFRTNMIGSETLV</sequence>